<dbReference type="Gene3D" id="3.60.40.10">
    <property type="entry name" value="PPM-type phosphatase domain"/>
    <property type="match status" value="1"/>
</dbReference>
<dbReference type="GO" id="GO:0004722">
    <property type="term" value="F:protein serine/threonine phosphatase activity"/>
    <property type="evidence" value="ECO:0007669"/>
    <property type="project" value="InterPro"/>
</dbReference>
<dbReference type="PROSITE" id="PS51746">
    <property type="entry name" value="PPM_2"/>
    <property type="match status" value="1"/>
</dbReference>
<comment type="subcellular location">
    <subcellularLocation>
        <location evidence="1">Membrane</location>
        <topology evidence="1">Peripheral membrane protein</topology>
    </subcellularLocation>
</comment>
<evidence type="ECO:0000256" key="2">
    <source>
        <dbReference type="ARBA" id="ARBA00022723"/>
    </source>
</evidence>
<dbReference type="InterPro" id="IPR015655">
    <property type="entry name" value="PP2C"/>
</dbReference>
<dbReference type="InterPro" id="IPR036457">
    <property type="entry name" value="PPM-type-like_dom_sf"/>
</dbReference>
<dbReference type="SMART" id="SM00332">
    <property type="entry name" value="PP2Cc"/>
    <property type="match status" value="1"/>
</dbReference>
<feature type="domain" description="PPM-type phosphatase" evidence="6">
    <location>
        <begin position="1"/>
        <end position="165"/>
    </location>
</feature>
<accession>A0A9W6Y683</accession>
<gene>
    <name evidence="7" type="ORF">Pfra01_002435100</name>
</gene>
<dbReference type="InterPro" id="IPR000222">
    <property type="entry name" value="PP2C_BS"/>
</dbReference>
<dbReference type="GO" id="GO:0016020">
    <property type="term" value="C:membrane"/>
    <property type="evidence" value="ECO:0007669"/>
    <property type="project" value="UniProtKB-SubCell"/>
</dbReference>
<name>A0A9W6Y683_9STRA</name>
<dbReference type="Pfam" id="PF00481">
    <property type="entry name" value="PP2C"/>
    <property type="match status" value="1"/>
</dbReference>
<comment type="similarity">
    <text evidence="5">Belongs to the PP2C family.</text>
</comment>
<evidence type="ECO:0000259" key="6">
    <source>
        <dbReference type="PROSITE" id="PS51746"/>
    </source>
</evidence>
<keyword evidence="2" id="KW-0479">Metal-binding</keyword>
<dbReference type="PROSITE" id="PS01032">
    <property type="entry name" value="PPM_1"/>
    <property type="match status" value="1"/>
</dbReference>
<evidence type="ECO:0000313" key="7">
    <source>
        <dbReference type="EMBL" id="GMF57111.1"/>
    </source>
</evidence>
<evidence type="ECO:0000256" key="4">
    <source>
        <dbReference type="ARBA" id="ARBA00022912"/>
    </source>
</evidence>
<dbReference type="CDD" id="cd00143">
    <property type="entry name" value="PP2Cc"/>
    <property type="match status" value="1"/>
</dbReference>
<evidence type="ECO:0000256" key="3">
    <source>
        <dbReference type="ARBA" id="ARBA00022801"/>
    </source>
</evidence>
<evidence type="ECO:0000313" key="8">
    <source>
        <dbReference type="Proteomes" id="UP001165121"/>
    </source>
</evidence>
<keyword evidence="3 5" id="KW-0378">Hydrolase</keyword>
<dbReference type="AlphaFoldDB" id="A0A9W6Y683"/>
<dbReference type="OrthoDB" id="10264738at2759"/>
<comment type="caution">
    <text evidence="7">The sequence shown here is derived from an EMBL/GenBank/DDBJ whole genome shotgun (WGS) entry which is preliminary data.</text>
</comment>
<keyword evidence="4 5" id="KW-0904">Protein phosphatase</keyword>
<sequence>MDKSLVSPCKRFAAVYDGHGGTAVSQYLRNQLFVLLSPEISQLDAEMDVAAKSARRLRVATILNEAVKKLDFEVQTKTEWKFQGHTAVAVLLIDDVIYSVNVGDSRAVLSRNGDAVEPTQDHKPNHPQEQARIESLGGRVQWYGYVDALGSFPRCRLCYVVLCSA</sequence>
<dbReference type="EMBL" id="BSXT01004203">
    <property type="protein sequence ID" value="GMF57111.1"/>
    <property type="molecule type" value="Genomic_DNA"/>
</dbReference>
<proteinExistence type="inferred from homology"/>
<keyword evidence="8" id="KW-1185">Reference proteome</keyword>
<evidence type="ECO:0000256" key="5">
    <source>
        <dbReference type="RuleBase" id="RU003465"/>
    </source>
</evidence>
<reference evidence="7" key="1">
    <citation type="submission" date="2023-04" db="EMBL/GenBank/DDBJ databases">
        <title>Phytophthora fragariaefolia NBRC 109709.</title>
        <authorList>
            <person name="Ichikawa N."/>
            <person name="Sato H."/>
            <person name="Tonouchi N."/>
        </authorList>
    </citation>
    <scope>NUCLEOTIDE SEQUENCE</scope>
    <source>
        <strain evidence="7">NBRC 109709</strain>
    </source>
</reference>
<organism evidence="7 8">
    <name type="scientific">Phytophthora fragariaefolia</name>
    <dbReference type="NCBI Taxonomy" id="1490495"/>
    <lineage>
        <taxon>Eukaryota</taxon>
        <taxon>Sar</taxon>
        <taxon>Stramenopiles</taxon>
        <taxon>Oomycota</taxon>
        <taxon>Peronosporomycetes</taxon>
        <taxon>Peronosporales</taxon>
        <taxon>Peronosporaceae</taxon>
        <taxon>Phytophthora</taxon>
    </lineage>
</organism>
<evidence type="ECO:0000256" key="1">
    <source>
        <dbReference type="ARBA" id="ARBA00004170"/>
    </source>
</evidence>
<dbReference type="SUPFAM" id="SSF81606">
    <property type="entry name" value="PP2C-like"/>
    <property type="match status" value="1"/>
</dbReference>
<dbReference type="InterPro" id="IPR001932">
    <property type="entry name" value="PPM-type_phosphatase-like_dom"/>
</dbReference>
<dbReference type="GO" id="GO:0046872">
    <property type="term" value="F:metal ion binding"/>
    <property type="evidence" value="ECO:0007669"/>
    <property type="project" value="UniProtKB-KW"/>
</dbReference>
<dbReference type="PANTHER" id="PTHR47992">
    <property type="entry name" value="PROTEIN PHOSPHATASE"/>
    <property type="match status" value="1"/>
</dbReference>
<protein>
    <submittedName>
        <fullName evidence="7">Unnamed protein product</fullName>
    </submittedName>
</protein>
<dbReference type="Proteomes" id="UP001165121">
    <property type="component" value="Unassembled WGS sequence"/>
</dbReference>